<dbReference type="PANTHER" id="PTHR30514:SF1">
    <property type="entry name" value="HTH-TYPE TRANSCRIPTIONAL REGULATOR HEXR-RELATED"/>
    <property type="match status" value="1"/>
</dbReference>
<dbReference type="RefSeq" id="WP_045928873.1">
    <property type="nucleotide sequence ID" value="NZ_JBHSZS010000027.1"/>
</dbReference>
<sequence>MNFEERVISQSIHLTDLEDKIVKYFFKNKEHISDLKITYLAHKFYTYPNTITRLCHKLGYTGFSDLKSSIKNENLGNIKTEDYEQKELRINLELINQMKSDKVLDKLVNAKKINFYSMGQTTYATRLVVGNFYALDYKSFFYDYPNDLTHIIGRENDDVFFLISLSGNKKQLIELAKEIKSHGNFLITLTHLSINPLAKLADERLYCYSPDKRVDDYNVTDKTPILLVMNDLFKKYAEKLNKKITSV</sequence>
<dbReference type="SUPFAM" id="SSF53697">
    <property type="entry name" value="SIS domain"/>
    <property type="match status" value="1"/>
</dbReference>
<accession>A0A0F4L8N5</accession>
<dbReference type="InterPro" id="IPR036388">
    <property type="entry name" value="WH-like_DNA-bd_sf"/>
</dbReference>
<evidence type="ECO:0000313" key="6">
    <source>
        <dbReference type="EMBL" id="KJY53926.1"/>
    </source>
</evidence>
<dbReference type="PROSITE" id="PS51071">
    <property type="entry name" value="HTH_RPIR"/>
    <property type="match status" value="1"/>
</dbReference>
<dbReference type="Gene3D" id="3.40.50.10490">
    <property type="entry name" value="Glucose-6-phosphate isomerase like protein, domain 1"/>
    <property type="match status" value="1"/>
</dbReference>
<evidence type="ECO:0000256" key="1">
    <source>
        <dbReference type="ARBA" id="ARBA00023015"/>
    </source>
</evidence>
<protein>
    <submittedName>
        <fullName evidence="6">Putative transcription regulator</fullName>
    </submittedName>
</protein>
<dbReference type="InterPro" id="IPR046348">
    <property type="entry name" value="SIS_dom_sf"/>
</dbReference>
<keyword evidence="3" id="KW-0804">Transcription</keyword>
<evidence type="ECO:0000259" key="4">
    <source>
        <dbReference type="PROSITE" id="PS51071"/>
    </source>
</evidence>
<dbReference type="Pfam" id="PF01380">
    <property type="entry name" value="SIS"/>
    <property type="match status" value="1"/>
</dbReference>
<dbReference type="InterPro" id="IPR047640">
    <property type="entry name" value="RpiR-like"/>
</dbReference>
<dbReference type="GO" id="GO:1901135">
    <property type="term" value="P:carbohydrate derivative metabolic process"/>
    <property type="evidence" value="ECO:0007669"/>
    <property type="project" value="InterPro"/>
</dbReference>
<feature type="domain" description="SIS" evidence="5">
    <location>
        <begin position="103"/>
        <end position="242"/>
    </location>
</feature>
<dbReference type="OrthoDB" id="1648815at2"/>
<dbReference type="InterPro" id="IPR009057">
    <property type="entry name" value="Homeodomain-like_sf"/>
</dbReference>
<dbReference type="PANTHER" id="PTHR30514">
    <property type="entry name" value="GLUCOKINASE"/>
    <property type="match status" value="1"/>
</dbReference>
<dbReference type="Gene3D" id="1.10.10.10">
    <property type="entry name" value="Winged helix-like DNA-binding domain superfamily/Winged helix DNA-binding domain"/>
    <property type="match status" value="1"/>
</dbReference>
<keyword evidence="1" id="KW-0805">Transcription regulation</keyword>
<dbReference type="InterPro" id="IPR001347">
    <property type="entry name" value="SIS_dom"/>
</dbReference>
<dbReference type="InterPro" id="IPR000281">
    <property type="entry name" value="HTH_RpiR"/>
</dbReference>
<proteinExistence type="predicted"/>
<evidence type="ECO:0000256" key="3">
    <source>
        <dbReference type="ARBA" id="ARBA00023163"/>
    </source>
</evidence>
<feature type="domain" description="HTH rpiR-type" evidence="4">
    <location>
        <begin position="1"/>
        <end position="77"/>
    </location>
</feature>
<dbReference type="CDD" id="cd05013">
    <property type="entry name" value="SIS_RpiR"/>
    <property type="match status" value="1"/>
</dbReference>
<name>A0A0F4L8N5_9LACO</name>
<dbReference type="InterPro" id="IPR035472">
    <property type="entry name" value="RpiR-like_SIS"/>
</dbReference>
<dbReference type="GO" id="GO:0097367">
    <property type="term" value="F:carbohydrate derivative binding"/>
    <property type="evidence" value="ECO:0007669"/>
    <property type="project" value="InterPro"/>
</dbReference>
<organism evidence="6 7">
    <name type="scientific">Lactobacillus kullabergensis</name>
    <dbReference type="NCBI Taxonomy" id="1218493"/>
    <lineage>
        <taxon>Bacteria</taxon>
        <taxon>Bacillati</taxon>
        <taxon>Bacillota</taxon>
        <taxon>Bacilli</taxon>
        <taxon>Lactobacillales</taxon>
        <taxon>Lactobacillaceae</taxon>
        <taxon>Lactobacillus</taxon>
    </lineage>
</organism>
<evidence type="ECO:0000259" key="5">
    <source>
        <dbReference type="PROSITE" id="PS51464"/>
    </source>
</evidence>
<evidence type="ECO:0000313" key="7">
    <source>
        <dbReference type="Proteomes" id="UP000033533"/>
    </source>
</evidence>
<dbReference type="SUPFAM" id="SSF46689">
    <property type="entry name" value="Homeodomain-like"/>
    <property type="match status" value="1"/>
</dbReference>
<dbReference type="PATRIC" id="fig|1218493.3.peg.2028"/>
<keyword evidence="2" id="KW-0238">DNA-binding</keyword>
<dbReference type="EMBL" id="JXBY01000031">
    <property type="protein sequence ID" value="KJY53926.1"/>
    <property type="molecule type" value="Genomic_DNA"/>
</dbReference>
<dbReference type="HOGENOM" id="CLU_055769_4_3_9"/>
<gene>
    <name evidence="6" type="ORF">JF76_19340</name>
</gene>
<dbReference type="GO" id="GO:0003677">
    <property type="term" value="F:DNA binding"/>
    <property type="evidence" value="ECO:0007669"/>
    <property type="project" value="UniProtKB-KW"/>
</dbReference>
<dbReference type="AlphaFoldDB" id="A0A0F4L8N5"/>
<dbReference type="Pfam" id="PF01418">
    <property type="entry name" value="HTH_6"/>
    <property type="match status" value="1"/>
</dbReference>
<dbReference type="Proteomes" id="UP000033533">
    <property type="component" value="Unassembled WGS sequence"/>
</dbReference>
<comment type="caution">
    <text evidence="6">The sequence shown here is derived from an EMBL/GenBank/DDBJ whole genome shotgun (WGS) entry which is preliminary data.</text>
</comment>
<dbReference type="GO" id="GO:0003700">
    <property type="term" value="F:DNA-binding transcription factor activity"/>
    <property type="evidence" value="ECO:0007669"/>
    <property type="project" value="InterPro"/>
</dbReference>
<dbReference type="STRING" id="1218493.JF76_19340"/>
<dbReference type="PROSITE" id="PS51464">
    <property type="entry name" value="SIS"/>
    <property type="match status" value="1"/>
</dbReference>
<evidence type="ECO:0000256" key="2">
    <source>
        <dbReference type="ARBA" id="ARBA00023125"/>
    </source>
</evidence>
<reference evidence="6 7" key="1">
    <citation type="submission" date="2014-12" db="EMBL/GenBank/DDBJ databases">
        <title>Comparative genomics of the lactic acid bacteria isolated from the honey bee gut.</title>
        <authorList>
            <person name="Ellegaard K.M."/>
            <person name="Tamarit D."/>
            <person name="Javelind E."/>
            <person name="Olofsson T."/>
            <person name="Andersson S.G."/>
            <person name="Vasquez A."/>
        </authorList>
    </citation>
    <scope>NUCLEOTIDE SEQUENCE [LARGE SCALE GENOMIC DNA]</scope>
    <source>
        <strain evidence="6 7">Biut2</strain>
    </source>
</reference>